<accession>A0A9R1NHS9</accession>
<keyword evidence="2" id="KW-1185">Reference proteome</keyword>
<organism evidence="1 2">
    <name type="scientific">Triticum turgidum subsp. durum</name>
    <name type="common">Durum wheat</name>
    <name type="synonym">Triticum durum</name>
    <dbReference type="NCBI Taxonomy" id="4567"/>
    <lineage>
        <taxon>Eukaryota</taxon>
        <taxon>Viridiplantae</taxon>
        <taxon>Streptophyta</taxon>
        <taxon>Embryophyta</taxon>
        <taxon>Tracheophyta</taxon>
        <taxon>Spermatophyta</taxon>
        <taxon>Magnoliopsida</taxon>
        <taxon>Liliopsida</taxon>
        <taxon>Poales</taxon>
        <taxon>Poaceae</taxon>
        <taxon>BOP clade</taxon>
        <taxon>Pooideae</taxon>
        <taxon>Triticodae</taxon>
        <taxon>Triticeae</taxon>
        <taxon>Triticinae</taxon>
        <taxon>Triticum</taxon>
    </lineage>
</organism>
<reference evidence="1 2" key="1">
    <citation type="submission" date="2017-09" db="EMBL/GenBank/DDBJ databases">
        <authorList>
            <consortium name="International Durum Wheat Genome Sequencing Consortium (IDWGSC)"/>
            <person name="Milanesi L."/>
        </authorList>
    </citation>
    <scope>NUCLEOTIDE SEQUENCE [LARGE SCALE GENOMIC DNA]</scope>
    <source>
        <strain evidence="2">cv. Svevo</strain>
    </source>
</reference>
<proteinExistence type="predicted"/>
<dbReference type="Proteomes" id="UP000324705">
    <property type="component" value="Chromosome 2A"/>
</dbReference>
<evidence type="ECO:0000313" key="2">
    <source>
        <dbReference type="Proteomes" id="UP000324705"/>
    </source>
</evidence>
<protein>
    <submittedName>
        <fullName evidence="1">Uncharacterized protein</fullName>
    </submittedName>
</protein>
<dbReference type="Gramene" id="TRITD2Av1G010900.1">
    <property type="protein sequence ID" value="TRITD2Av1G010900.1"/>
    <property type="gene ID" value="TRITD2Av1G010900"/>
</dbReference>
<sequence>MMIAHAQPLPPLDDRSKDHFGVGKLLSLLGHVCHHFTKPARWVDHWHRAMRALSTMPTVKSIGMQVLGLLCDDNGVHHVVVGVAHGQHLEPASGDVLGVYDRVQEPACPVRTAYNEGRPVSHVCTEVRDHLGLVLGGHAHKRGQEDDVVLRELAGEVRDVGRVERHAGAHVLVRAEQLAGAVIGRATWVVVVEHGVGQVACGEDERAERQWARADEGDAGRGDAAGHVARQELVLELAEVDVVIVVGEHAEVVERVVKGGEHVGVVRLQLPLGLRAEADEALPHLLRLRAELGHIHGARGNARGDQLGEERVDVRGRAERRQLGDGGVESGDLLDQGIHLLVLGSHFSCLLGTSGTGVE</sequence>
<name>A0A9R1NHS9_TRITD</name>
<evidence type="ECO:0000313" key="1">
    <source>
        <dbReference type="EMBL" id="VAH25157.1"/>
    </source>
</evidence>
<gene>
    <name evidence="1" type="ORF">TRITD_2Av1G010900</name>
</gene>
<dbReference type="EMBL" id="LT934113">
    <property type="protein sequence ID" value="VAH25157.1"/>
    <property type="molecule type" value="Genomic_DNA"/>
</dbReference>
<dbReference type="AlphaFoldDB" id="A0A9R1NHS9"/>